<comment type="caution">
    <text evidence="11">The sequence shown here is derived from an EMBL/GenBank/DDBJ whole genome shotgun (WGS) entry which is preliminary data.</text>
</comment>
<gene>
    <name evidence="11" type="ORF">ACFOZ8_24880</name>
</gene>
<keyword evidence="9" id="KW-0812">Transmembrane</keyword>
<dbReference type="SMART" id="SM00387">
    <property type="entry name" value="HATPase_c"/>
    <property type="match status" value="1"/>
</dbReference>
<evidence type="ECO:0000256" key="3">
    <source>
        <dbReference type="ARBA" id="ARBA00022553"/>
    </source>
</evidence>
<feature type="transmembrane region" description="Helical" evidence="9">
    <location>
        <begin position="109"/>
        <end position="125"/>
    </location>
</feature>
<evidence type="ECO:0000256" key="2">
    <source>
        <dbReference type="ARBA" id="ARBA00012438"/>
    </source>
</evidence>
<dbReference type="RefSeq" id="WP_377721464.1">
    <property type="nucleotide sequence ID" value="NZ_JBHSAM010000034.1"/>
</dbReference>
<keyword evidence="4" id="KW-0808">Transferase</keyword>
<dbReference type="SUPFAM" id="SSF55874">
    <property type="entry name" value="ATPase domain of HSP90 chaperone/DNA topoisomerase II/histidine kinase"/>
    <property type="match status" value="1"/>
</dbReference>
<feature type="transmembrane region" description="Helical" evidence="9">
    <location>
        <begin position="88"/>
        <end position="103"/>
    </location>
</feature>
<keyword evidence="6" id="KW-0418">Kinase</keyword>
<keyword evidence="8" id="KW-0902">Two-component regulatory system</keyword>
<feature type="transmembrane region" description="Helical" evidence="9">
    <location>
        <begin position="137"/>
        <end position="157"/>
    </location>
</feature>
<dbReference type="Proteomes" id="UP001595715">
    <property type="component" value="Unassembled WGS sequence"/>
</dbReference>
<dbReference type="InterPro" id="IPR004358">
    <property type="entry name" value="Sig_transdc_His_kin-like_C"/>
</dbReference>
<keyword evidence="12" id="KW-1185">Reference proteome</keyword>
<evidence type="ECO:0000256" key="5">
    <source>
        <dbReference type="ARBA" id="ARBA00022741"/>
    </source>
</evidence>
<keyword evidence="9" id="KW-1133">Transmembrane helix</keyword>
<dbReference type="Gene3D" id="3.30.565.10">
    <property type="entry name" value="Histidine kinase-like ATPase, C-terminal domain"/>
    <property type="match status" value="1"/>
</dbReference>
<dbReference type="SMART" id="SM00388">
    <property type="entry name" value="HisKA"/>
    <property type="match status" value="1"/>
</dbReference>
<dbReference type="InterPro" id="IPR003661">
    <property type="entry name" value="HisK_dim/P_dom"/>
</dbReference>
<reference evidence="12" key="1">
    <citation type="journal article" date="2019" name="Int. J. Syst. Evol. Microbiol.">
        <title>The Global Catalogue of Microorganisms (GCM) 10K type strain sequencing project: providing services to taxonomists for standard genome sequencing and annotation.</title>
        <authorList>
            <consortium name="The Broad Institute Genomics Platform"/>
            <consortium name="The Broad Institute Genome Sequencing Center for Infectious Disease"/>
            <person name="Wu L."/>
            <person name="Ma J."/>
        </authorList>
    </citation>
    <scope>NUCLEOTIDE SEQUENCE [LARGE SCALE GENOMIC DNA]</scope>
    <source>
        <strain evidence="12">IBRC-M 10987</strain>
    </source>
</reference>
<dbReference type="PANTHER" id="PTHR43065:SF46">
    <property type="entry name" value="C4-DICARBOXYLATE TRANSPORT SENSOR PROTEIN DCTB"/>
    <property type="match status" value="1"/>
</dbReference>
<keyword evidence="3" id="KW-0597">Phosphoprotein</keyword>
<dbReference type="PROSITE" id="PS50109">
    <property type="entry name" value="HIS_KIN"/>
    <property type="match status" value="1"/>
</dbReference>
<dbReference type="EMBL" id="JBHSAM010000034">
    <property type="protein sequence ID" value="MFC4102861.1"/>
    <property type="molecule type" value="Genomic_DNA"/>
</dbReference>
<evidence type="ECO:0000259" key="10">
    <source>
        <dbReference type="PROSITE" id="PS50109"/>
    </source>
</evidence>
<evidence type="ECO:0000256" key="6">
    <source>
        <dbReference type="ARBA" id="ARBA00022777"/>
    </source>
</evidence>
<dbReference type="EC" id="2.7.13.3" evidence="2"/>
<evidence type="ECO:0000313" key="12">
    <source>
        <dbReference type="Proteomes" id="UP001595715"/>
    </source>
</evidence>
<dbReference type="InterPro" id="IPR005467">
    <property type="entry name" value="His_kinase_dom"/>
</dbReference>
<dbReference type="GO" id="GO:0005524">
    <property type="term" value="F:ATP binding"/>
    <property type="evidence" value="ECO:0007669"/>
    <property type="project" value="UniProtKB-KW"/>
</dbReference>
<feature type="domain" description="Histidine kinase" evidence="10">
    <location>
        <begin position="214"/>
        <end position="422"/>
    </location>
</feature>
<evidence type="ECO:0000256" key="9">
    <source>
        <dbReference type="SAM" id="Phobius"/>
    </source>
</evidence>
<dbReference type="CDD" id="cd00082">
    <property type="entry name" value="HisKA"/>
    <property type="match status" value="1"/>
</dbReference>
<feature type="transmembrane region" description="Helical" evidence="9">
    <location>
        <begin position="64"/>
        <end position="81"/>
    </location>
</feature>
<dbReference type="Pfam" id="PF02518">
    <property type="entry name" value="HATPase_c"/>
    <property type="match status" value="1"/>
</dbReference>
<dbReference type="Pfam" id="PF00512">
    <property type="entry name" value="HisKA"/>
    <property type="match status" value="1"/>
</dbReference>
<evidence type="ECO:0000313" key="11">
    <source>
        <dbReference type="EMBL" id="MFC4102861.1"/>
    </source>
</evidence>
<dbReference type="SUPFAM" id="SSF47384">
    <property type="entry name" value="Homodimeric domain of signal transducing histidine kinase"/>
    <property type="match status" value="1"/>
</dbReference>
<accession>A0ABV8KA40</accession>
<evidence type="ECO:0000256" key="7">
    <source>
        <dbReference type="ARBA" id="ARBA00022840"/>
    </source>
</evidence>
<sequence>MGEQNWITLLTHEFHGLLYIFGACLLSLVVTLKLFGETRRRLAYVIILALLSCLYFATETVDPFVYAVHLTPLSIALAVLFEGLVPGLAAWAAFTLCGTLIVGNDWLPTIAGTTAMLLLGAYFDRRTTGCVSYARYLQRYLLLVAMHVAIYLAWGYGIGNGLPGGRATLWTLLGTVVSSLLVSAVYHRVKYQEYLQMELMNAEKYQVIGQMAASISHEIRNPLTTAKGFLQLMGKKGLNEETRERYREYAAEGINHANAIISDYLNYAKPTREPQQPIDIRAELDGLMPWVMPLSTMADVEVRIQHMKDGPLMMLGEPKKFQQCMLNILKNAIESMPTGGTMTVMTWTEGGKLCIQVSDTGVGMSEEQLRQIGKPFFTTKEAGTGLGMLVVIQLVQLMSGTIRYKSKLGQGTVCDIRFKRYEPVRLERTS</sequence>
<keyword evidence="7 11" id="KW-0067">ATP-binding</keyword>
<evidence type="ECO:0000256" key="1">
    <source>
        <dbReference type="ARBA" id="ARBA00000085"/>
    </source>
</evidence>
<dbReference type="Gene3D" id="1.10.287.130">
    <property type="match status" value="1"/>
</dbReference>
<keyword evidence="5" id="KW-0547">Nucleotide-binding</keyword>
<dbReference type="PRINTS" id="PR00344">
    <property type="entry name" value="BCTRLSENSOR"/>
</dbReference>
<protein>
    <recommendedName>
        <fullName evidence="2">histidine kinase</fullName>
        <ecNumber evidence="2">2.7.13.3</ecNumber>
    </recommendedName>
</protein>
<organism evidence="11 12">
    <name type="scientific">Paenibacillus xanthanilyticus</name>
    <dbReference type="NCBI Taxonomy" id="1783531"/>
    <lineage>
        <taxon>Bacteria</taxon>
        <taxon>Bacillati</taxon>
        <taxon>Bacillota</taxon>
        <taxon>Bacilli</taxon>
        <taxon>Bacillales</taxon>
        <taxon>Paenibacillaceae</taxon>
        <taxon>Paenibacillus</taxon>
    </lineage>
</organism>
<feature type="transmembrane region" description="Helical" evidence="9">
    <location>
        <begin position="42"/>
        <end position="58"/>
    </location>
</feature>
<name>A0ABV8KA40_9BACL</name>
<keyword evidence="9" id="KW-0472">Membrane</keyword>
<dbReference type="PANTHER" id="PTHR43065">
    <property type="entry name" value="SENSOR HISTIDINE KINASE"/>
    <property type="match status" value="1"/>
</dbReference>
<evidence type="ECO:0000256" key="4">
    <source>
        <dbReference type="ARBA" id="ARBA00022679"/>
    </source>
</evidence>
<evidence type="ECO:0000256" key="8">
    <source>
        <dbReference type="ARBA" id="ARBA00023012"/>
    </source>
</evidence>
<dbReference type="InterPro" id="IPR003594">
    <property type="entry name" value="HATPase_dom"/>
</dbReference>
<proteinExistence type="predicted"/>
<feature type="transmembrane region" description="Helical" evidence="9">
    <location>
        <begin position="169"/>
        <end position="187"/>
    </location>
</feature>
<dbReference type="InterPro" id="IPR036890">
    <property type="entry name" value="HATPase_C_sf"/>
</dbReference>
<feature type="transmembrane region" description="Helical" evidence="9">
    <location>
        <begin position="16"/>
        <end position="35"/>
    </location>
</feature>
<comment type="catalytic activity">
    <reaction evidence="1">
        <text>ATP + protein L-histidine = ADP + protein N-phospho-L-histidine.</text>
        <dbReference type="EC" id="2.7.13.3"/>
    </reaction>
</comment>
<dbReference type="InterPro" id="IPR036097">
    <property type="entry name" value="HisK_dim/P_sf"/>
</dbReference>